<keyword evidence="3 6" id="KW-0812">Transmembrane</keyword>
<dbReference type="GO" id="GO:0005886">
    <property type="term" value="C:plasma membrane"/>
    <property type="evidence" value="ECO:0007669"/>
    <property type="project" value="UniProtKB-SubCell"/>
</dbReference>
<dbReference type="PANTHER" id="PTHR33545">
    <property type="entry name" value="UPF0750 MEMBRANE PROTEIN YITT-RELATED"/>
    <property type="match status" value="1"/>
</dbReference>
<feature type="transmembrane region" description="Helical" evidence="6">
    <location>
        <begin position="12"/>
        <end position="30"/>
    </location>
</feature>
<feature type="transmembrane region" description="Helical" evidence="6">
    <location>
        <begin position="82"/>
        <end position="102"/>
    </location>
</feature>
<evidence type="ECO:0000256" key="6">
    <source>
        <dbReference type="SAM" id="Phobius"/>
    </source>
</evidence>
<feature type="transmembrane region" description="Helical" evidence="6">
    <location>
        <begin position="150"/>
        <end position="167"/>
    </location>
</feature>
<feature type="transmembrane region" description="Helical" evidence="6">
    <location>
        <begin position="108"/>
        <end position="129"/>
    </location>
</feature>
<proteinExistence type="predicted"/>
<comment type="caution">
    <text evidence="7">The sequence shown here is derived from an EMBL/GenBank/DDBJ whole genome shotgun (WGS) entry which is preliminary data.</text>
</comment>
<dbReference type="AlphaFoldDB" id="A0A4Z0JJB5"/>
<evidence type="ECO:0000256" key="5">
    <source>
        <dbReference type="ARBA" id="ARBA00023136"/>
    </source>
</evidence>
<sequence>MKNKKKRISAKLLMMLVALELIAFSLNMFFEPHSIAAGGATGIAILLQAGWKIPTFISVLFINIVMLVLAYIHLDRQTTIKLAIGSFALPLLLYITPVYNLIPNSRVISIIVGSIIFGIGLAILYTLNMSSGGTTVPPMIIYKNFGIEKYISLFIIDGFVCLGNFVLSDVISFLLAVMSVAISSLAIKGFGIFHQRHITE</sequence>
<evidence type="ECO:0000256" key="1">
    <source>
        <dbReference type="ARBA" id="ARBA00004651"/>
    </source>
</evidence>
<organism evidence="7 8">
    <name type="scientific">Companilactobacillus suantsaicola</name>
    <dbReference type="NCBI Taxonomy" id="2487723"/>
    <lineage>
        <taxon>Bacteria</taxon>
        <taxon>Bacillati</taxon>
        <taxon>Bacillota</taxon>
        <taxon>Bacilli</taxon>
        <taxon>Lactobacillales</taxon>
        <taxon>Lactobacillaceae</taxon>
        <taxon>Companilactobacillus</taxon>
    </lineage>
</organism>
<keyword evidence="2" id="KW-1003">Cell membrane</keyword>
<reference evidence="7 8" key="1">
    <citation type="submission" date="2018-10" db="EMBL/GenBank/DDBJ databases">
        <title>Lactobacillus sp. R7 and Lactobacillus sp. R19 isolated from fermented mustard green product of Taiwan.</title>
        <authorList>
            <person name="Lin S.-T."/>
        </authorList>
    </citation>
    <scope>NUCLEOTIDE SEQUENCE [LARGE SCALE GENOMIC DNA]</scope>
    <source>
        <strain evidence="7 8">BCRC 81127</strain>
    </source>
</reference>
<evidence type="ECO:0000313" key="7">
    <source>
        <dbReference type="EMBL" id="TGD22929.1"/>
    </source>
</evidence>
<comment type="subcellular location">
    <subcellularLocation>
        <location evidence="1">Cell membrane</location>
        <topology evidence="1">Multi-pass membrane protein</topology>
    </subcellularLocation>
</comment>
<evidence type="ECO:0000256" key="3">
    <source>
        <dbReference type="ARBA" id="ARBA00022692"/>
    </source>
</evidence>
<name>A0A4Z0JJB5_9LACO</name>
<feature type="transmembrane region" description="Helical" evidence="6">
    <location>
        <begin position="173"/>
        <end position="193"/>
    </location>
</feature>
<keyword evidence="8" id="KW-1185">Reference proteome</keyword>
<dbReference type="Proteomes" id="UP000298021">
    <property type="component" value="Unassembled WGS sequence"/>
</dbReference>
<dbReference type="InterPro" id="IPR051461">
    <property type="entry name" value="UPF0750_membrane"/>
</dbReference>
<evidence type="ECO:0000256" key="4">
    <source>
        <dbReference type="ARBA" id="ARBA00022989"/>
    </source>
</evidence>
<keyword evidence="5 6" id="KW-0472">Membrane</keyword>
<evidence type="ECO:0000256" key="2">
    <source>
        <dbReference type="ARBA" id="ARBA00022475"/>
    </source>
</evidence>
<evidence type="ECO:0000313" key="8">
    <source>
        <dbReference type="Proteomes" id="UP000298021"/>
    </source>
</evidence>
<dbReference type="Pfam" id="PF02588">
    <property type="entry name" value="YitT_membrane"/>
    <property type="match status" value="1"/>
</dbReference>
<dbReference type="PANTHER" id="PTHR33545:SF5">
    <property type="entry name" value="UPF0750 MEMBRANE PROTEIN YITT"/>
    <property type="match status" value="1"/>
</dbReference>
<feature type="transmembrane region" description="Helical" evidence="6">
    <location>
        <begin position="50"/>
        <end position="70"/>
    </location>
</feature>
<dbReference type="EMBL" id="RKLY01000017">
    <property type="protein sequence ID" value="TGD22929.1"/>
    <property type="molecule type" value="Genomic_DNA"/>
</dbReference>
<protein>
    <recommendedName>
        <fullName evidence="9">YitT family protein</fullName>
    </recommendedName>
</protein>
<dbReference type="RefSeq" id="WP_135373094.1">
    <property type="nucleotide sequence ID" value="NZ_RKLY01000017.1"/>
</dbReference>
<keyword evidence="4 6" id="KW-1133">Transmembrane helix</keyword>
<dbReference type="InterPro" id="IPR003740">
    <property type="entry name" value="YitT"/>
</dbReference>
<evidence type="ECO:0008006" key="9">
    <source>
        <dbReference type="Google" id="ProtNLM"/>
    </source>
</evidence>
<dbReference type="OrthoDB" id="1758221at2"/>
<accession>A0A4Z0JJB5</accession>
<gene>
    <name evidence="7" type="ORF">EGT49_07680</name>
</gene>